<dbReference type="AlphaFoldDB" id="A0A7K1TAT1"/>
<accession>A0A7K1TAT1</accession>
<gene>
    <name evidence="1" type="ORF">GO988_04180</name>
</gene>
<comment type="caution">
    <text evidence="1">The sequence shown here is derived from an EMBL/GenBank/DDBJ whole genome shotgun (WGS) entry which is preliminary data.</text>
</comment>
<dbReference type="RefSeq" id="WP_157562248.1">
    <property type="nucleotide sequence ID" value="NZ_WQKZ01000001.1"/>
</dbReference>
<evidence type="ECO:0000313" key="2">
    <source>
        <dbReference type="Proteomes" id="UP000441336"/>
    </source>
</evidence>
<evidence type="ECO:0000313" key="1">
    <source>
        <dbReference type="EMBL" id="MVN75516.1"/>
    </source>
</evidence>
<proteinExistence type="predicted"/>
<protein>
    <submittedName>
        <fullName evidence="1">Phospholipase</fullName>
    </submittedName>
</protein>
<reference evidence="1 2" key="1">
    <citation type="submission" date="2019-12" db="EMBL/GenBank/DDBJ databases">
        <title>Hymenobacter sp. HMF4947 Genome sequencing and assembly.</title>
        <authorList>
            <person name="Kang H."/>
            <person name="Cha I."/>
            <person name="Kim H."/>
            <person name="Joh K."/>
        </authorList>
    </citation>
    <scope>NUCLEOTIDE SEQUENCE [LARGE SCALE GENOMIC DNA]</scope>
    <source>
        <strain evidence="1 2">HMF4947</strain>
    </source>
</reference>
<name>A0A7K1TAT1_9BACT</name>
<dbReference type="SUPFAM" id="SSF53474">
    <property type="entry name" value="alpha/beta-Hydrolases"/>
    <property type="match status" value="1"/>
</dbReference>
<keyword evidence="2" id="KW-1185">Reference proteome</keyword>
<sequence>MEHHISVARTARYQQLGEISAATRQLWLVVHGYGQLAEYFIRHFTPLHAADPLGTVIVAPEALSRFYLTGTAGRVGASWMTRADRLAEIEDQDTYLTHLLANALAGCPASTRVTVLAFSQGTATVSRWLARHANRWRPQQLVLWAGDFPADIEAEKARQLLQQLSVALVSGDQDAYVSAATLQQQAALVGQHGATVTTLSFSGGHTLNASLLQQLHTQAMG</sequence>
<dbReference type="InterPro" id="IPR029058">
    <property type="entry name" value="AB_hydrolase_fold"/>
</dbReference>
<dbReference type="Proteomes" id="UP000441336">
    <property type="component" value="Unassembled WGS sequence"/>
</dbReference>
<dbReference type="Gene3D" id="3.40.50.1820">
    <property type="entry name" value="alpha/beta hydrolase"/>
    <property type="match status" value="1"/>
</dbReference>
<organism evidence="1 2">
    <name type="scientific">Hymenobacter ginkgonis</name>
    <dbReference type="NCBI Taxonomy" id="2682976"/>
    <lineage>
        <taxon>Bacteria</taxon>
        <taxon>Pseudomonadati</taxon>
        <taxon>Bacteroidota</taxon>
        <taxon>Cytophagia</taxon>
        <taxon>Cytophagales</taxon>
        <taxon>Hymenobacteraceae</taxon>
        <taxon>Hymenobacter</taxon>
    </lineage>
</organism>
<dbReference type="EMBL" id="WQKZ01000001">
    <property type="protein sequence ID" value="MVN75516.1"/>
    <property type="molecule type" value="Genomic_DNA"/>
</dbReference>